<keyword evidence="6" id="KW-1185">Reference proteome</keyword>
<dbReference type="Pfam" id="PF24607">
    <property type="entry name" value="CBM_AftD"/>
    <property type="match status" value="1"/>
</dbReference>
<keyword evidence="1" id="KW-1133">Transmembrane helix</keyword>
<organism evidence="5 6">
    <name type="scientific">Nocardioides terrae</name>
    <dbReference type="NCBI Taxonomy" id="574651"/>
    <lineage>
        <taxon>Bacteria</taxon>
        <taxon>Bacillati</taxon>
        <taxon>Actinomycetota</taxon>
        <taxon>Actinomycetes</taxon>
        <taxon>Propionibacteriales</taxon>
        <taxon>Nocardioidaceae</taxon>
        <taxon>Nocardioides</taxon>
    </lineage>
</organism>
<dbReference type="GO" id="GO:0016740">
    <property type="term" value="F:transferase activity"/>
    <property type="evidence" value="ECO:0007669"/>
    <property type="project" value="UniProtKB-KW"/>
</dbReference>
<feature type="transmembrane region" description="Helical" evidence="1">
    <location>
        <begin position="171"/>
        <end position="202"/>
    </location>
</feature>
<feature type="transmembrane region" description="Helical" evidence="1">
    <location>
        <begin position="1273"/>
        <end position="1306"/>
    </location>
</feature>
<feature type="chain" id="PRO_5038880497" evidence="2">
    <location>
        <begin position="31"/>
        <end position="1365"/>
    </location>
</feature>
<dbReference type="Pfam" id="PF11847">
    <property type="entry name" value="GT-C_AftD"/>
    <property type="match status" value="1"/>
</dbReference>
<evidence type="ECO:0000256" key="2">
    <source>
        <dbReference type="SAM" id="SignalP"/>
    </source>
</evidence>
<gene>
    <name evidence="5" type="ORF">SAMN04487968_103121</name>
</gene>
<dbReference type="RefSeq" id="WP_091121095.1">
    <property type="nucleotide sequence ID" value="NZ_FOLB01000003.1"/>
</dbReference>
<dbReference type="SUPFAM" id="SSF49785">
    <property type="entry name" value="Galactose-binding domain-like"/>
    <property type="match status" value="1"/>
</dbReference>
<feature type="transmembrane region" description="Helical" evidence="1">
    <location>
        <begin position="289"/>
        <end position="307"/>
    </location>
</feature>
<dbReference type="InterPro" id="IPR021798">
    <property type="entry name" value="AftD_N"/>
</dbReference>
<feature type="transmembrane region" description="Helical" evidence="1">
    <location>
        <begin position="123"/>
        <end position="151"/>
    </location>
</feature>
<dbReference type="InterPro" id="IPR056997">
    <property type="entry name" value="CBM_AftD"/>
</dbReference>
<dbReference type="OrthoDB" id="5242711at2"/>
<feature type="transmembrane region" description="Helical" evidence="1">
    <location>
        <begin position="214"/>
        <end position="235"/>
    </location>
</feature>
<dbReference type="STRING" id="574651.SAMN04487968_103121"/>
<sequence length="1365" mass="143802">MSEGRATAPLRMWGYGALLTALAFSQSAGAMVADTKFDLVTNPGKFLANALHLWDPSAAFGQVQNQAYGYAWPMGPFFWLGHAAQMPGWVVQRLWWALLLCAAFFGVVRLAQRLAIGSPLTQVVAGFAFVLTPRMTTLIGGTSVEVWPMALAPWVLLPLVRGSREGSVRRAAALSALVVATCGGVNAVAVAAVLPLGVIWIVTRDRGPRRWRLLGWWTLFTALATLWWSLPLLLLGRYSAPFLDYIENAGITTVPTGLGRTLVGTSDWVAYFTGIDYTAGQTLVTSEHLLLDAAAIAAAGLVGVALHGNPERRFLGLSVLAGVALVGFGYSGQLAGFFADDRTALLDGVLAPLRNLHKFDVVLRLPLVLGLAHLLAELPRLIRGRGAGAALFGMRAATALALVALATPWLQDEVAPREGVAQVPAYWSQAADYLARTDDGTVSLVVPASAFGVYSWGNTHDDVMQGLADSPWAVRNVIPLAQPGNVVFLDAVTRYLESGHPPSEADGADRAFARFLAANGVGRLVVRNDVDRFETGAPDPAYVASLLGHTHGISLAESFGPTVGAPAVKPEPDGGAGRIIEGDGISAEVGSIEVYSVDGAATAYLTTGAKAAAADPGSTLAPAVQRMGGGQLLLAADAERAGRSLLADGDGQVLTDDMRRRETNFASVRWNESATMPAERDYQLGGPEHEHRVVADQARWQTTEQWSFGVSDVTASSSEGSVSALPPIRIGDHPGAAIDGDPTTAWRSARQLDPTGQVWQMSFTEPVDLSTVRVTLAADSAPVDQLQLWAGDESVLRPAPEPGQTRTYSTKLGFGDLLRIVAAGRDLSLPGSLAISEVEVPGLEPLRLLRLPKPLPDVPVDLVSLTRDPDRAACTSIGDALPCSPTLQAAGEDGDTLARAFETTSGDDYDLTATASLRRGVDDLPISATVMRATSSAGPAYDVAAGPTAMLDGDPGTTWVAADRDDTVTITFPHPTRLTSLVATTSDDAAAARPTVLRLTAGRRRTVVELDADGVAQLPDWRRVRSLRLEVASSEPAVHVVGSRFEDAMPGISSLTFGGLDDARAEAVASTEPRSFGCGSGPQILVDRTSLRTAVTASVRDLVRGRQVGLSVCGDVPDDLLSGTGAHTVIAPPSALFRVDTVTLERQGAAPARTATLTTERDGRGAPISVALPERSGSSVLTLPQNVNDAWRATLDGRTLTPIRTDGWKQAWLVPAGAAGTVRLSVPAARSFTWALVAGGVGLLGCVLVVLLPVPRRRAEQTDLPPLGRRRAGLLEVAVIAVVLGLVGGWWGLGVAVLVVLAGPLLRARVGWPWLAGLALWGSGLGLSWDRITERSWAVEWTQGWALAAVGLLAAALLWSPARQD</sequence>
<keyword evidence="1" id="KW-0472">Membrane</keyword>
<feature type="transmembrane region" description="Helical" evidence="1">
    <location>
        <begin position="314"/>
        <end position="339"/>
    </location>
</feature>
<feature type="transmembrane region" description="Helical" evidence="1">
    <location>
        <begin position="1232"/>
        <end position="1252"/>
    </location>
</feature>
<dbReference type="InterPro" id="IPR008979">
    <property type="entry name" value="Galactose-bd-like_sf"/>
</dbReference>
<dbReference type="Proteomes" id="UP000198832">
    <property type="component" value="Unassembled WGS sequence"/>
</dbReference>
<keyword evidence="5" id="KW-0808">Transferase</keyword>
<name>A0A1I1G0C5_9ACTN</name>
<feature type="signal peptide" evidence="2">
    <location>
        <begin position="1"/>
        <end position="30"/>
    </location>
</feature>
<feature type="transmembrane region" description="Helical" evidence="1">
    <location>
        <begin position="1344"/>
        <end position="1362"/>
    </location>
</feature>
<feature type="transmembrane region" description="Helical" evidence="1">
    <location>
        <begin position="1312"/>
        <end position="1332"/>
    </location>
</feature>
<evidence type="ECO:0000259" key="3">
    <source>
        <dbReference type="Pfam" id="PF11847"/>
    </source>
</evidence>
<dbReference type="Gene3D" id="2.60.120.260">
    <property type="entry name" value="Galactose-binding domain-like"/>
    <property type="match status" value="1"/>
</dbReference>
<feature type="domain" description="Arabinofuranosyltransferase D third carbohydrate binding module" evidence="4">
    <location>
        <begin position="933"/>
        <end position="1018"/>
    </location>
</feature>
<evidence type="ECO:0000259" key="4">
    <source>
        <dbReference type="Pfam" id="PF24607"/>
    </source>
</evidence>
<keyword evidence="1" id="KW-0812">Transmembrane</keyword>
<feature type="transmembrane region" description="Helical" evidence="1">
    <location>
        <begin position="94"/>
        <end position="111"/>
    </location>
</feature>
<accession>A0A1I1G0C5</accession>
<reference evidence="5 6" key="1">
    <citation type="submission" date="2016-10" db="EMBL/GenBank/DDBJ databases">
        <authorList>
            <person name="de Groot N.N."/>
        </authorList>
    </citation>
    <scope>NUCLEOTIDE SEQUENCE [LARGE SCALE GENOMIC DNA]</scope>
    <source>
        <strain evidence="5 6">CGMCC 1.7056</strain>
    </source>
</reference>
<keyword evidence="2" id="KW-0732">Signal</keyword>
<feature type="domain" description="Alpha-(1-&gt;3)-arabinofuranosyltransferase N-terminal GT-C" evidence="3">
    <location>
        <begin position="19"/>
        <end position="679"/>
    </location>
</feature>
<evidence type="ECO:0000313" key="6">
    <source>
        <dbReference type="Proteomes" id="UP000198832"/>
    </source>
</evidence>
<evidence type="ECO:0000256" key="1">
    <source>
        <dbReference type="SAM" id="Phobius"/>
    </source>
</evidence>
<protein>
    <submittedName>
        <fullName evidence="5">Arabinofuranan 3-O-arabinosyltransferase</fullName>
    </submittedName>
</protein>
<proteinExistence type="predicted"/>
<evidence type="ECO:0000313" key="5">
    <source>
        <dbReference type="EMBL" id="SFC02640.1"/>
    </source>
</evidence>
<dbReference type="EMBL" id="FOLB01000003">
    <property type="protein sequence ID" value="SFC02640.1"/>
    <property type="molecule type" value="Genomic_DNA"/>
</dbReference>